<accession>A0A895YGU7</accession>
<protein>
    <submittedName>
        <fullName evidence="2">Extracellular solute-binding protein</fullName>
    </submittedName>
</protein>
<gene>
    <name evidence="2" type="ORF">JQS43_14635</name>
</gene>
<keyword evidence="3" id="KW-1185">Reference proteome</keyword>
<dbReference type="PANTHER" id="PTHR43649">
    <property type="entry name" value="ARABINOSE-BINDING PROTEIN-RELATED"/>
    <property type="match status" value="1"/>
</dbReference>
<evidence type="ECO:0000256" key="1">
    <source>
        <dbReference type="SAM" id="SignalP"/>
    </source>
</evidence>
<evidence type="ECO:0000313" key="2">
    <source>
        <dbReference type="EMBL" id="QSB12908.1"/>
    </source>
</evidence>
<proteinExistence type="predicted"/>
<dbReference type="InterPro" id="IPR006059">
    <property type="entry name" value="SBP"/>
</dbReference>
<dbReference type="PROSITE" id="PS51257">
    <property type="entry name" value="PROKAR_LIPOPROTEIN"/>
    <property type="match status" value="1"/>
</dbReference>
<dbReference type="EMBL" id="CP070499">
    <property type="protein sequence ID" value="QSB12908.1"/>
    <property type="molecule type" value="Genomic_DNA"/>
</dbReference>
<organism evidence="2 3">
    <name type="scientific">Natronosporangium hydrolyticum</name>
    <dbReference type="NCBI Taxonomy" id="2811111"/>
    <lineage>
        <taxon>Bacteria</taxon>
        <taxon>Bacillati</taxon>
        <taxon>Actinomycetota</taxon>
        <taxon>Actinomycetes</taxon>
        <taxon>Micromonosporales</taxon>
        <taxon>Micromonosporaceae</taxon>
        <taxon>Natronosporangium</taxon>
    </lineage>
</organism>
<name>A0A895YGU7_9ACTN</name>
<dbReference type="InterPro" id="IPR050490">
    <property type="entry name" value="Bact_solute-bd_prot1"/>
</dbReference>
<sequence length="434" mass="46549">MMRTRSWYRTTVASAATASLLLAVTACGNGSGSDGGSADWWHIQTGEQALVDLFPQLAEEFNEANDVDVNPEPISNDDFKPALTTIMQAGDPPDLFHSWGGGVLEQYVQAGLVRDITDEVADVAATLSPGAMEPYTVNDRIYGLPFDMGMVGMWYSRDLFEEAGLDPDSPPATWGELLDAVETLQDADITPIAVAGAAPWTQHYWFSYLAIRIMGVDGYTAARDQRSFDEPGFVQAAEMWQELVDMQPFQSGYLQQGYGDEGSAPAVFGSGDAAMHLMGQWDVAVQESAAGQTAPGLGWFPFPEVEGGAGSIDEVYGGGNGHVVGINAPDYVVDFLIYLTTEAYDRILEEDPGLIPVTAEPSFSDPEGHSALLHSTVQGASQFQLYFDQDLPPAVGDQVNNSVGAITDGSMTPAEAVAAMHDTFQAEPEFSVED</sequence>
<evidence type="ECO:0000313" key="3">
    <source>
        <dbReference type="Proteomes" id="UP000662857"/>
    </source>
</evidence>
<feature type="chain" id="PRO_5039086159" evidence="1">
    <location>
        <begin position="29"/>
        <end position="434"/>
    </location>
</feature>
<dbReference type="SUPFAM" id="SSF53850">
    <property type="entry name" value="Periplasmic binding protein-like II"/>
    <property type="match status" value="1"/>
</dbReference>
<dbReference type="RefSeq" id="WP_239674953.1">
    <property type="nucleotide sequence ID" value="NZ_CP070499.1"/>
</dbReference>
<dbReference type="Proteomes" id="UP000662857">
    <property type="component" value="Chromosome"/>
</dbReference>
<dbReference type="AlphaFoldDB" id="A0A895YGU7"/>
<feature type="signal peptide" evidence="1">
    <location>
        <begin position="1"/>
        <end position="28"/>
    </location>
</feature>
<dbReference type="PANTHER" id="PTHR43649:SF14">
    <property type="entry name" value="BLR3389 PROTEIN"/>
    <property type="match status" value="1"/>
</dbReference>
<dbReference type="KEGG" id="nhy:JQS43_14635"/>
<reference evidence="2" key="1">
    <citation type="submission" date="2021-02" db="EMBL/GenBank/DDBJ databases">
        <title>Natrosporangium hydrolyticum gen. nov., sp. nov, a haloalkaliphilic actinobacterium from a soda solonchak soil.</title>
        <authorList>
            <person name="Sorokin D.Y."/>
            <person name="Khijniak T.V."/>
            <person name="Zakharycheva A.P."/>
            <person name="Boueva O.V."/>
            <person name="Ariskina E.V."/>
            <person name="Hahnke R.L."/>
            <person name="Bunk B."/>
            <person name="Sproer C."/>
            <person name="Schumann P."/>
            <person name="Evtushenko L.I."/>
            <person name="Kublanov I.V."/>
        </authorList>
    </citation>
    <scope>NUCLEOTIDE SEQUENCE</scope>
    <source>
        <strain evidence="2">DSM 106523</strain>
    </source>
</reference>
<dbReference type="Pfam" id="PF01547">
    <property type="entry name" value="SBP_bac_1"/>
    <property type="match status" value="1"/>
</dbReference>
<keyword evidence="1" id="KW-0732">Signal</keyword>
<dbReference type="Gene3D" id="3.40.190.10">
    <property type="entry name" value="Periplasmic binding protein-like II"/>
    <property type="match status" value="2"/>
</dbReference>